<evidence type="ECO:0000256" key="1">
    <source>
        <dbReference type="ARBA" id="ARBA00001946"/>
    </source>
</evidence>
<protein>
    <recommendedName>
        <fullName evidence="4">VRR-NUC domain-containing protein</fullName>
    </recommendedName>
</protein>
<proteinExistence type="predicted"/>
<accession>A0A151KYW3</accession>
<keyword evidence="3" id="KW-0378">Hydrolase</keyword>
<reference evidence="6" key="1">
    <citation type="submission" date="2015-12" db="EMBL/GenBank/DDBJ databases">
        <authorList>
            <person name="Shamseldin A."/>
            <person name="Moawad H."/>
            <person name="Abd El-Rahim W.M."/>
            <person name="Sadowsky M.J."/>
        </authorList>
    </citation>
    <scope>NUCLEOTIDE SEQUENCE [LARGE SCALE GENOMIC DNA]</scope>
    <source>
        <strain evidence="6">2538-88</strain>
    </source>
</reference>
<dbReference type="Gene3D" id="3.40.1350.10">
    <property type="match status" value="1"/>
</dbReference>
<gene>
    <name evidence="5" type="ORF">ATY37_14865</name>
</gene>
<comment type="caution">
    <text evidence="5">The sequence shown here is derived from an EMBL/GenBank/DDBJ whole genome shotgun (WGS) entry which is preliminary data.</text>
</comment>
<evidence type="ECO:0000256" key="2">
    <source>
        <dbReference type="ARBA" id="ARBA00022722"/>
    </source>
</evidence>
<dbReference type="AlphaFoldDB" id="A0A151KYW3"/>
<evidence type="ECO:0000256" key="3">
    <source>
        <dbReference type="ARBA" id="ARBA00022801"/>
    </source>
</evidence>
<dbReference type="SMART" id="SM00990">
    <property type="entry name" value="VRR_NUC"/>
    <property type="match status" value="1"/>
</dbReference>
<dbReference type="InterPro" id="IPR014883">
    <property type="entry name" value="VRR_NUC"/>
</dbReference>
<feature type="domain" description="VRR-NUC" evidence="4">
    <location>
        <begin position="35"/>
        <end position="142"/>
    </location>
</feature>
<organism evidence="5 6">
    <name type="scientific">Vibrio cidicii</name>
    <dbReference type="NCBI Taxonomy" id="1763883"/>
    <lineage>
        <taxon>Bacteria</taxon>
        <taxon>Pseudomonadati</taxon>
        <taxon>Pseudomonadota</taxon>
        <taxon>Gammaproteobacteria</taxon>
        <taxon>Vibrionales</taxon>
        <taxon>Vibrionaceae</taxon>
        <taxon>Vibrio</taxon>
    </lineage>
</organism>
<name>A0A151KYW3_9VIBR</name>
<evidence type="ECO:0000259" key="4">
    <source>
        <dbReference type="SMART" id="SM00990"/>
    </source>
</evidence>
<evidence type="ECO:0000313" key="5">
    <source>
        <dbReference type="EMBL" id="KYN88886.1"/>
    </source>
</evidence>
<sequence length="155" mass="17838">MSLRLSDELNLNALAAGKIKPKVYSDSHRKKKPVLRERAEQAEVVSWADQTTINGYLIGEYLAHIPNEGQRGPQARKDFIELGGRKGYPDMTLDIPNRYYHGLRIEMKAPEPYDSAVTKEQRHWHIKLREMGYRVEVCKGAEAAKRLIIEYMQDA</sequence>
<keyword evidence="2" id="KW-0540">Nuclease</keyword>
<comment type="cofactor">
    <cofactor evidence="1">
        <name>Mg(2+)</name>
        <dbReference type="ChEBI" id="CHEBI:18420"/>
    </cofactor>
</comment>
<dbReference type="GO" id="GO:0003676">
    <property type="term" value="F:nucleic acid binding"/>
    <property type="evidence" value="ECO:0007669"/>
    <property type="project" value="InterPro"/>
</dbReference>
<dbReference type="InterPro" id="IPR011856">
    <property type="entry name" value="tRNA_endonuc-like_dom_sf"/>
</dbReference>
<dbReference type="Proteomes" id="UP000075346">
    <property type="component" value="Unassembled WGS sequence"/>
</dbReference>
<dbReference type="GO" id="GO:0016788">
    <property type="term" value="F:hydrolase activity, acting on ester bonds"/>
    <property type="evidence" value="ECO:0007669"/>
    <property type="project" value="InterPro"/>
</dbReference>
<dbReference type="EMBL" id="LOBR01000032">
    <property type="protein sequence ID" value="KYN88886.1"/>
    <property type="molecule type" value="Genomic_DNA"/>
</dbReference>
<dbReference type="GO" id="GO:0004518">
    <property type="term" value="F:nuclease activity"/>
    <property type="evidence" value="ECO:0007669"/>
    <property type="project" value="UniProtKB-KW"/>
</dbReference>
<dbReference type="Pfam" id="PF08774">
    <property type="entry name" value="VRR_NUC"/>
    <property type="match status" value="1"/>
</dbReference>
<dbReference type="RefSeq" id="WP_061896929.1">
    <property type="nucleotide sequence ID" value="NZ_LOBR01000032.1"/>
</dbReference>
<evidence type="ECO:0000313" key="6">
    <source>
        <dbReference type="Proteomes" id="UP000075346"/>
    </source>
</evidence>